<gene>
    <name evidence="4" type="ORF">ONB1V03_LOCUS8413</name>
</gene>
<protein>
    <recommendedName>
        <fullName evidence="3">SCP domain-containing protein</fullName>
    </recommendedName>
</protein>
<dbReference type="InterPro" id="IPR018244">
    <property type="entry name" value="Allrgn_V5/Tpx1_CS"/>
</dbReference>
<dbReference type="SUPFAM" id="SSF52540">
    <property type="entry name" value="P-loop containing nucleoside triphosphate hydrolases"/>
    <property type="match status" value="1"/>
</dbReference>
<dbReference type="InterPro" id="IPR009003">
    <property type="entry name" value="Peptidase_S1_PA"/>
</dbReference>
<dbReference type="SUPFAM" id="SSF50494">
    <property type="entry name" value="Trypsin-like serine proteases"/>
    <property type="match status" value="1"/>
</dbReference>
<dbReference type="InterPro" id="IPR014044">
    <property type="entry name" value="CAP_dom"/>
</dbReference>
<dbReference type="Pfam" id="PF00685">
    <property type="entry name" value="Sulfotransfer_1"/>
    <property type="match status" value="1"/>
</dbReference>
<comment type="similarity">
    <text evidence="1">Belongs to the sulfotransferase 1 family.</text>
</comment>
<dbReference type="GO" id="GO:0008146">
    <property type="term" value="F:sulfotransferase activity"/>
    <property type="evidence" value="ECO:0007669"/>
    <property type="project" value="InterPro"/>
</dbReference>
<feature type="non-terminal residue" evidence="4">
    <location>
        <position position="1"/>
    </location>
</feature>
<accession>A0A7R9M154</accession>
<keyword evidence="5" id="KW-1185">Reference proteome</keyword>
<evidence type="ECO:0000256" key="1">
    <source>
        <dbReference type="ARBA" id="ARBA00005771"/>
    </source>
</evidence>
<dbReference type="PRINTS" id="PR00837">
    <property type="entry name" value="V5TPXLIKE"/>
</dbReference>
<dbReference type="Pfam" id="PF00089">
    <property type="entry name" value="Trypsin"/>
    <property type="match status" value="1"/>
</dbReference>
<dbReference type="SUPFAM" id="SSF55797">
    <property type="entry name" value="PR-1-like"/>
    <property type="match status" value="1"/>
</dbReference>
<dbReference type="InterPro" id="IPR043504">
    <property type="entry name" value="Peptidase_S1_PA_chymotrypsin"/>
</dbReference>
<evidence type="ECO:0000313" key="4">
    <source>
        <dbReference type="EMBL" id="CAD7651667.1"/>
    </source>
</evidence>
<dbReference type="PROSITE" id="PS01009">
    <property type="entry name" value="CRISP_1"/>
    <property type="match status" value="1"/>
</dbReference>
<dbReference type="OrthoDB" id="205623at2759"/>
<dbReference type="InterPro" id="IPR001254">
    <property type="entry name" value="Trypsin_dom"/>
</dbReference>
<feature type="domain" description="SCP" evidence="3">
    <location>
        <begin position="467"/>
        <end position="609"/>
    </location>
</feature>
<evidence type="ECO:0000313" key="5">
    <source>
        <dbReference type="Proteomes" id="UP000728032"/>
    </source>
</evidence>
<dbReference type="Gene3D" id="3.40.50.300">
    <property type="entry name" value="P-loop containing nucleotide triphosphate hydrolases"/>
    <property type="match status" value="1"/>
</dbReference>
<dbReference type="InterPro" id="IPR027417">
    <property type="entry name" value="P-loop_NTPase"/>
</dbReference>
<dbReference type="EMBL" id="CAJPVJ010004800">
    <property type="protein sequence ID" value="CAG2168929.1"/>
    <property type="molecule type" value="Genomic_DNA"/>
</dbReference>
<dbReference type="InterPro" id="IPR001283">
    <property type="entry name" value="CRISP-related"/>
</dbReference>
<dbReference type="PANTHER" id="PTHR11783">
    <property type="entry name" value="SULFOTRANSFERASE SULT"/>
    <property type="match status" value="1"/>
</dbReference>
<evidence type="ECO:0000259" key="3">
    <source>
        <dbReference type="SMART" id="SM00198"/>
    </source>
</evidence>
<dbReference type="InterPro" id="IPR000863">
    <property type="entry name" value="Sulfotransferase_dom"/>
</dbReference>
<dbReference type="Proteomes" id="UP000728032">
    <property type="component" value="Unassembled WGS sequence"/>
</dbReference>
<reference evidence="4" key="1">
    <citation type="submission" date="2020-11" db="EMBL/GenBank/DDBJ databases">
        <authorList>
            <person name="Tran Van P."/>
        </authorList>
    </citation>
    <scope>NUCLEOTIDE SEQUENCE</scope>
</reference>
<dbReference type="Gene3D" id="2.40.10.10">
    <property type="entry name" value="Trypsin-like serine proteases"/>
    <property type="match status" value="1"/>
</dbReference>
<evidence type="ECO:0000256" key="2">
    <source>
        <dbReference type="ARBA" id="ARBA00022679"/>
    </source>
</evidence>
<keyword evidence="2" id="KW-0808">Transferase</keyword>
<dbReference type="GO" id="GO:0005576">
    <property type="term" value="C:extracellular region"/>
    <property type="evidence" value="ECO:0007669"/>
    <property type="project" value="InterPro"/>
</dbReference>
<dbReference type="GO" id="GO:0004252">
    <property type="term" value="F:serine-type endopeptidase activity"/>
    <property type="evidence" value="ECO:0007669"/>
    <property type="project" value="InterPro"/>
</dbReference>
<sequence length="720" mass="80986">MFIKYSPKAGYQCLLFPGVCNVGRRQTRGVYSIDPTVEYRAYGLAQSYKSDIEGRVAPEDQTFGHLELYEVNGQVMAEPVFMCWNAIQSFAFKADDLLVTAFPKSGITWLQEIVWLIANDLDFSRARMESISDRFPYFEFPIPGLKAIERLKSPRLIKTHLTPTLLFGDKHEDRIHGKKTAPKMITIFRNPKDLIVSYYHFCRMNQLIGYKQDFNHFFGRFMAGSVPYGPFWSHYLDVFQWNDSHSQDNQILVIHFEDLKRDFANQINRICDLMAKQRPSDEDMKAFEFHCSFDQMKYNPSVNYKHWDDLGVRDPNEAEFMRRGQIGDWKGYLSPAQNAMVEQTAIDKTQLGDPYYFTYMRSYPSLDIGLIKLKQRRALVAGFGAIDVKVEANVKILQQIPVTIQTEAISRDTYPKFYTPGYIYTSPSTQQVCKGDSGGPLIQFSGNRAVVIAIISSDSGPIETTQAWLDDCLNEVNKIRANHQAPNLVMDNDLVNYAESRCPNLDAGHLCTECPPDAPGENIAQGWRAAPDLSVDVDFSTCSNVMDYWASEEKDYDYAGNGANDQGVTGHFTALVWAETSKIGCAQCPGVQYQVNVVCNFLVAGNDPSMLSYVLSMDTPVDRVRRAILSGHAQVANIPALNSNTCGLVFKCVFLMDSRQRGVTSLSMPISVVKTFVGQPLSVASGCSLPDIVLKSTLSLSLSPRNTVPVRLYFRGEKTA</sequence>
<organism evidence="4">
    <name type="scientific">Oppiella nova</name>
    <dbReference type="NCBI Taxonomy" id="334625"/>
    <lineage>
        <taxon>Eukaryota</taxon>
        <taxon>Metazoa</taxon>
        <taxon>Ecdysozoa</taxon>
        <taxon>Arthropoda</taxon>
        <taxon>Chelicerata</taxon>
        <taxon>Arachnida</taxon>
        <taxon>Acari</taxon>
        <taxon>Acariformes</taxon>
        <taxon>Sarcoptiformes</taxon>
        <taxon>Oribatida</taxon>
        <taxon>Brachypylina</taxon>
        <taxon>Oppioidea</taxon>
        <taxon>Oppiidae</taxon>
        <taxon>Oppiella</taxon>
    </lineage>
</organism>
<proteinExistence type="inferred from homology"/>
<name>A0A7R9M154_9ACAR</name>
<dbReference type="InterPro" id="IPR035940">
    <property type="entry name" value="CAP_sf"/>
</dbReference>
<dbReference type="Pfam" id="PF00188">
    <property type="entry name" value="CAP"/>
    <property type="match status" value="1"/>
</dbReference>
<dbReference type="GO" id="GO:0006508">
    <property type="term" value="P:proteolysis"/>
    <property type="evidence" value="ECO:0007669"/>
    <property type="project" value="InterPro"/>
</dbReference>
<dbReference type="AlphaFoldDB" id="A0A7R9M154"/>
<dbReference type="Gene3D" id="3.40.33.10">
    <property type="entry name" value="CAP"/>
    <property type="match status" value="1"/>
</dbReference>
<dbReference type="SMART" id="SM00198">
    <property type="entry name" value="SCP"/>
    <property type="match status" value="1"/>
</dbReference>
<dbReference type="EMBL" id="OC919625">
    <property type="protein sequence ID" value="CAD7651667.1"/>
    <property type="molecule type" value="Genomic_DNA"/>
</dbReference>